<organism evidence="2 3">
    <name type="scientific">Mya arenaria</name>
    <name type="common">Soft-shell clam</name>
    <dbReference type="NCBI Taxonomy" id="6604"/>
    <lineage>
        <taxon>Eukaryota</taxon>
        <taxon>Metazoa</taxon>
        <taxon>Spiralia</taxon>
        <taxon>Lophotrochozoa</taxon>
        <taxon>Mollusca</taxon>
        <taxon>Bivalvia</taxon>
        <taxon>Autobranchia</taxon>
        <taxon>Heteroconchia</taxon>
        <taxon>Euheterodonta</taxon>
        <taxon>Imparidentia</taxon>
        <taxon>Neoheterodontei</taxon>
        <taxon>Myida</taxon>
        <taxon>Myoidea</taxon>
        <taxon>Myidae</taxon>
        <taxon>Mya</taxon>
    </lineage>
</organism>
<name>A0ABY7EGK3_MYAAR</name>
<feature type="transmembrane region" description="Helical" evidence="1">
    <location>
        <begin position="102"/>
        <end position="122"/>
    </location>
</feature>
<keyword evidence="1" id="KW-0812">Transmembrane</keyword>
<accession>A0ABY7EGK3</accession>
<evidence type="ECO:0000313" key="2">
    <source>
        <dbReference type="EMBL" id="WAR09118.1"/>
    </source>
</evidence>
<keyword evidence="1" id="KW-0472">Membrane</keyword>
<keyword evidence="1" id="KW-1133">Transmembrane helix</keyword>
<feature type="non-terminal residue" evidence="2">
    <location>
        <position position="1"/>
    </location>
</feature>
<reference evidence="2" key="1">
    <citation type="submission" date="2022-11" db="EMBL/GenBank/DDBJ databases">
        <title>Centuries of genome instability and evolution in soft-shell clam transmissible cancer (bioRxiv).</title>
        <authorList>
            <person name="Hart S.F.M."/>
            <person name="Yonemitsu M.A."/>
            <person name="Giersch R.M."/>
            <person name="Beal B.F."/>
            <person name="Arriagada G."/>
            <person name="Davis B.W."/>
            <person name="Ostrander E.A."/>
            <person name="Goff S.P."/>
            <person name="Metzger M.J."/>
        </authorList>
    </citation>
    <scope>NUCLEOTIDE SEQUENCE</scope>
    <source>
        <strain evidence="2">MELC-2E11</strain>
        <tissue evidence="2">Siphon/mantle</tissue>
    </source>
</reference>
<gene>
    <name evidence="2" type="ORF">MAR_019076</name>
</gene>
<dbReference type="EMBL" id="CP111017">
    <property type="protein sequence ID" value="WAR09118.1"/>
    <property type="molecule type" value="Genomic_DNA"/>
</dbReference>
<evidence type="ECO:0000313" key="3">
    <source>
        <dbReference type="Proteomes" id="UP001164746"/>
    </source>
</evidence>
<dbReference type="Proteomes" id="UP001164746">
    <property type="component" value="Chromosome 6"/>
</dbReference>
<sequence length="123" mass="13968">VAHGDDGFVSIKTPLTVEQLTQQHSYFEHQLSRILGLPVNVNNIIELQNDKLHKSQMKLSPKDESIDNFLFISYVYNHFEEIRSLMYTTELLGGTNFGAPEIGLIVMAVVILIETAVIIHRLF</sequence>
<evidence type="ECO:0000256" key="1">
    <source>
        <dbReference type="SAM" id="Phobius"/>
    </source>
</evidence>
<proteinExistence type="predicted"/>
<keyword evidence="3" id="KW-1185">Reference proteome</keyword>
<feature type="non-terminal residue" evidence="2">
    <location>
        <position position="123"/>
    </location>
</feature>
<protein>
    <submittedName>
        <fullName evidence="2">Uncharacterized protein</fullName>
    </submittedName>
</protein>